<feature type="compositionally biased region" description="Low complexity" evidence="1">
    <location>
        <begin position="611"/>
        <end position="623"/>
    </location>
</feature>
<feature type="region of interest" description="Disordered" evidence="1">
    <location>
        <begin position="948"/>
        <end position="1008"/>
    </location>
</feature>
<dbReference type="Proteomes" id="UP000019484">
    <property type="component" value="Unassembled WGS sequence"/>
</dbReference>
<name>W9YTG1_9EURO</name>
<dbReference type="HOGENOM" id="CLU_005860_1_0_1"/>
<dbReference type="GeneID" id="19156220"/>
<evidence type="ECO:0000313" key="3">
    <source>
        <dbReference type="Proteomes" id="UP000019484"/>
    </source>
</evidence>
<accession>W9YTG1</accession>
<dbReference type="AlphaFoldDB" id="W9YTG1"/>
<evidence type="ECO:0000256" key="1">
    <source>
        <dbReference type="SAM" id="MobiDB-lite"/>
    </source>
</evidence>
<sequence length="1008" mass="111434">MAATPGSTRTMPTSFELLITCNPPILESLLAQVPTETIFRLYQTSSFLRAFFSNSPTSWRYISWRLYQPAPNPLPVTLAAGAPNGIRQTSSYALDQILLNIINPFSTRLVSLELDNTAVSGATLTSTVLILRRDTLLHVSVRGCKNVSLKYHINPWLQMHALARESTASRGPLGFETLALQSLYTYRCRHHRRRPYLPSSLARKESDSEPTHELVLTCHKLGIWTDTAWCTTPGARCYRRRGYVKMRMPQDPREVWVVYDRLWRSRNWLGPVEQSQALSDAPGRKRKRDCRSWEFDEEAINGEVIGTGLEGKATPAHLRDSHKMFVENITCHNCSAEILERCEQCSVMMHCSGCRKTLCASCAFDRPYLRNKNAPEEEKNKFWWAPGCAVSPCSMQDQDLPHNAGANGGMISVLPNIKFKWCCTEPVFSGGGGITFGNSSSRETDRIRAAPLPRGQGWEDPEFDPHRPDMGLFAGATLGSSPQSQTKAGPGGRWSSIDSLFQTVAALNAGDHHSVPVPRVLCDECYNSEQWKVKCKACSTALCLRHDIGDRARARICGYKDLAVEKQEYKSRQKALKLLTTLMRQRKEMLPRKPVKAERSSKGSTNTCDTSISHPSSSTSVPPQHMPQHQLGSSEGSAREAAFLNTEVGQFLRNLRAPLAEIDLPRRPLSPASSSTGPLSRPTSPAPSTHSVPPVVESKADPNDHHSSDVPSIPKWQGCHAFFCPTIRAPGDHRRRCTASMRQCVECKINVCGDCITTLDPPCPCKGCQAPQAEGGRTTVTLTITSHNTTLTAEGPPFFCPNCRWHRMLTGKCKRKSEMFLRAQSASQKLKQRRRRKDKMRKPVAERRSGSANRGTISTTEEAIDGLVEFFTSLSTQYPGAGQPHDAGSSIGSGSESATQAGPGHQHDIQELEDMGALARDLIRRIQRLREQFRPGSLAALALPDIRVEDEDGPSGPLVSDEQEAGPAQVGMGHPPEGNGVNLADVPEVNDEDENENEQLDERESSTD</sequence>
<evidence type="ECO:0000313" key="2">
    <source>
        <dbReference type="EMBL" id="EXJ96192.1"/>
    </source>
</evidence>
<feature type="region of interest" description="Disordered" evidence="1">
    <location>
        <begin position="824"/>
        <end position="859"/>
    </location>
</feature>
<dbReference type="STRING" id="1182541.W9YTG1"/>
<dbReference type="OrthoDB" id="3903581at2759"/>
<proteinExistence type="predicted"/>
<organism evidence="2 3">
    <name type="scientific">Capronia coronata CBS 617.96</name>
    <dbReference type="NCBI Taxonomy" id="1182541"/>
    <lineage>
        <taxon>Eukaryota</taxon>
        <taxon>Fungi</taxon>
        <taxon>Dikarya</taxon>
        <taxon>Ascomycota</taxon>
        <taxon>Pezizomycotina</taxon>
        <taxon>Eurotiomycetes</taxon>
        <taxon>Chaetothyriomycetidae</taxon>
        <taxon>Chaetothyriales</taxon>
        <taxon>Herpotrichiellaceae</taxon>
        <taxon>Capronia</taxon>
    </lineage>
</organism>
<reference evidence="2 3" key="1">
    <citation type="submission" date="2013-03" db="EMBL/GenBank/DDBJ databases">
        <title>The Genome Sequence of Capronia coronata CBS 617.96.</title>
        <authorList>
            <consortium name="The Broad Institute Genomics Platform"/>
            <person name="Cuomo C."/>
            <person name="de Hoog S."/>
            <person name="Gorbushina A."/>
            <person name="Walker B."/>
            <person name="Young S.K."/>
            <person name="Zeng Q."/>
            <person name="Gargeya S."/>
            <person name="Fitzgerald M."/>
            <person name="Haas B."/>
            <person name="Abouelleil A."/>
            <person name="Allen A.W."/>
            <person name="Alvarado L."/>
            <person name="Arachchi H.M."/>
            <person name="Berlin A.M."/>
            <person name="Chapman S.B."/>
            <person name="Gainer-Dewar J."/>
            <person name="Goldberg J."/>
            <person name="Griggs A."/>
            <person name="Gujja S."/>
            <person name="Hansen M."/>
            <person name="Howarth C."/>
            <person name="Imamovic A."/>
            <person name="Ireland A."/>
            <person name="Larimer J."/>
            <person name="McCowan C."/>
            <person name="Murphy C."/>
            <person name="Pearson M."/>
            <person name="Poon T.W."/>
            <person name="Priest M."/>
            <person name="Roberts A."/>
            <person name="Saif S."/>
            <person name="Shea T."/>
            <person name="Sisk P."/>
            <person name="Sykes S."/>
            <person name="Wortman J."/>
            <person name="Nusbaum C."/>
            <person name="Birren B."/>
        </authorList>
    </citation>
    <scope>NUCLEOTIDE SEQUENCE [LARGE SCALE GENOMIC DNA]</scope>
    <source>
        <strain evidence="2 3">CBS 617.96</strain>
    </source>
</reference>
<comment type="caution">
    <text evidence="2">The sequence shown here is derived from an EMBL/GenBank/DDBJ whole genome shotgun (WGS) entry which is preliminary data.</text>
</comment>
<feature type="compositionally biased region" description="Polar residues" evidence="1">
    <location>
        <begin position="850"/>
        <end position="859"/>
    </location>
</feature>
<feature type="compositionally biased region" description="Polar residues" evidence="1">
    <location>
        <begin position="676"/>
        <end position="691"/>
    </location>
</feature>
<feature type="compositionally biased region" description="Low complexity" evidence="1">
    <location>
        <begin position="888"/>
        <end position="897"/>
    </location>
</feature>
<gene>
    <name evidence="2" type="ORF">A1O1_01318</name>
</gene>
<feature type="region of interest" description="Disordered" evidence="1">
    <location>
        <begin position="665"/>
        <end position="712"/>
    </location>
</feature>
<feature type="region of interest" description="Disordered" evidence="1">
    <location>
        <begin position="877"/>
        <end position="906"/>
    </location>
</feature>
<feature type="compositionally biased region" description="Acidic residues" evidence="1">
    <location>
        <begin position="988"/>
        <end position="999"/>
    </location>
</feature>
<feature type="compositionally biased region" description="Basic and acidic residues" evidence="1">
    <location>
        <begin position="588"/>
        <end position="601"/>
    </location>
</feature>
<feature type="region of interest" description="Disordered" evidence="1">
    <location>
        <begin position="588"/>
        <end position="638"/>
    </location>
</feature>
<dbReference type="eggNOG" id="ENOG502SICM">
    <property type="taxonomic scope" value="Eukaryota"/>
</dbReference>
<dbReference type="RefSeq" id="XP_007720421.1">
    <property type="nucleotide sequence ID" value="XM_007722231.1"/>
</dbReference>
<protein>
    <submittedName>
        <fullName evidence="2">Uncharacterized protein</fullName>
    </submittedName>
</protein>
<feature type="compositionally biased region" description="Basic and acidic residues" evidence="1">
    <location>
        <begin position="698"/>
        <end position="708"/>
    </location>
</feature>
<feature type="compositionally biased region" description="Basic residues" evidence="1">
    <location>
        <begin position="830"/>
        <end position="840"/>
    </location>
</feature>
<dbReference type="EMBL" id="AMWN01000001">
    <property type="protein sequence ID" value="EXJ96192.1"/>
    <property type="molecule type" value="Genomic_DNA"/>
</dbReference>
<keyword evidence="3" id="KW-1185">Reference proteome</keyword>